<feature type="non-terminal residue" evidence="1">
    <location>
        <position position="1"/>
    </location>
</feature>
<keyword evidence="2" id="KW-1185">Reference proteome</keyword>
<evidence type="ECO:0000313" key="1">
    <source>
        <dbReference type="EMBL" id="CAG7786880.1"/>
    </source>
</evidence>
<feature type="non-terminal residue" evidence="1">
    <location>
        <position position="22"/>
    </location>
</feature>
<name>A0A8J2PH30_9HEXA</name>
<sequence>RPPIFMLGISILELALFIYHAV</sequence>
<evidence type="ECO:0000313" key="2">
    <source>
        <dbReference type="Proteomes" id="UP000708208"/>
    </source>
</evidence>
<protein>
    <submittedName>
        <fullName evidence="1">Uncharacterized protein</fullName>
    </submittedName>
</protein>
<organism evidence="1 2">
    <name type="scientific">Allacma fusca</name>
    <dbReference type="NCBI Taxonomy" id="39272"/>
    <lineage>
        <taxon>Eukaryota</taxon>
        <taxon>Metazoa</taxon>
        <taxon>Ecdysozoa</taxon>
        <taxon>Arthropoda</taxon>
        <taxon>Hexapoda</taxon>
        <taxon>Collembola</taxon>
        <taxon>Symphypleona</taxon>
        <taxon>Sminthuridae</taxon>
        <taxon>Allacma</taxon>
    </lineage>
</organism>
<dbReference type="EMBL" id="CAJVCH010328359">
    <property type="protein sequence ID" value="CAG7786880.1"/>
    <property type="molecule type" value="Genomic_DNA"/>
</dbReference>
<dbReference type="Proteomes" id="UP000708208">
    <property type="component" value="Unassembled WGS sequence"/>
</dbReference>
<comment type="caution">
    <text evidence="1">The sequence shown here is derived from an EMBL/GenBank/DDBJ whole genome shotgun (WGS) entry which is preliminary data.</text>
</comment>
<reference evidence="1" key="1">
    <citation type="submission" date="2021-06" db="EMBL/GenBank/DDBJ databases">
        <authorList>
            <person name="Hodson N. C."/>
            <person name="Mongue J. A."/>
            <person name="Jaron S. K."/>
        </authorList>
    </citation>
    <scope>NUCLEOTIDE SEQUENCE</scope>
</reference>
<accession>A0A8J2PH30</accession>
<gene>
    <name evidence="1" type="ORF">AFUS01_LOCUS25429</name>
</gene>
<dbReference type="AlphaFoldDB" id="A0A8J2PH30"/>
<proteinExistence type="predicted"/>